<dbReference type="PANTHER" id="PTHR43527">
    <property type="entry name" value="4-DIPHOSPHOCYTIDYL-2-C-METHYL-D-ERYTHRITOL KINASE, CHLOROPLASTIC"/>
    <property type="match status" value="1"/>
</dbReference>
<protein>
    <recommendedName>
        <fullName evidence="3 10">4-diphosphocytidyl-2-C-methyl-D-erythritol kinase</fullName>
        <shortName evidence="10">CMK</shortName>
        <ecNumber evidence="2 10">2.7.1.148</ecNumber>
    </recommendedName>
    <alternativeName>
        <fullName evidence="9 10">4-(cytidine-5'-diphospho)-2-C-methyl-D-erythritol kinase</fullName>
    </alternativeName>
</protein>
<evidence type="ECO:0000256" key="9">
    <source>
        <dbReference type="ARBA" id="ARBA00032554"/>
    </source>
</evidence>
<evidence type="ECO:0000259" key="12">
    <source>
        <dbReference type="Pfam" id="PF08544"/>
    </source>
</evidence>
<organism evidence="13 14">
    <name type="scientific">Croceicoccus mobilis</name>
    <dbReference type="NCBI Taxonomy" id="1703339"/>
    <lineage>
        <taxon>Bacteria</taxon>
        <taxon>Pseudomonadati</taxon>
        <taxon>Pseudomonadota</taxon>
        <taxon>Alphaproteobacteria</taxon>
        <taxon>Sphingomonadales</taxon>
        <taxon>Erythrobacteraceae</taxon>
        <taxon>Croceicoccus</taxon>
    </lineage>
</organism>
<reference evidence="13" key="1">
    <citation type="journal article" date="2014" name="Int. J. Syst. Evol. Microbiol.">
        <title>Complete genome sequence of Corynebacterium casei LMG S-19264T (=DSM 44701T), isolated from a smear-ripened cheese.</title>
        <authorList>
            <consortium name="US DOE Joint Genome Institute (JGI-PGF)"/>
            <person name="Walter F."/>
            <person name="Albersmeier A."/>
            <person name="Kalinowski J."/>
            <person name="Ruckert C."/>
        </authorList>
    </citation>
    <scope>NUCLEOTIDE SEQUENCE</scope>
    <source>
        <strain evidence="13">CGMCC 1.15360</strain>
    </source>
</reference>
<dbReference type="InterPro" id="IPR036554">
    <property type="entry name" value="GHMP_kinase_C_sf"/>
</dbReference>
<reference evidence="13" key="2">
    <citation type="submission" date="2020-09" db="EMBL/GenBank/DDBJ databases">
        <authorList>
            <person name="Sun Q."/>
            <person name="Zhou Y."/>
        </authorList>
    </citation>
    <scope>NUCLEOTIDE SEQUENCE</scope>
    <source>
        <strain evidence="13">CGMCC 1.15360</strain>
    </source>
</reference>
<dbReference type="GO" id="GO:0019288">
    <property type="term" value="P:isopentenyl diphosphate biosynthetic process, methylerythritol 4-phosphate pathway"/>
    <property type="evidence" value="ECO:0007669"/>
    <property type="project" value="UniProtKB-UniRule"/>
</dbReference>
<dbReference type="NCBIfam" id="NF011202">
    <property type="entry name" value="PRK14608.1"/>
    <property type="match status" value="1"/>
</dbReference>
<sequence length="276" mass="28939">MKAIAYAKINLALHLRRRRKDGYHDLETVFAFVDAGDLLSVKTGQAEDRIEVVGEFAGALAGAPVGDNILAAALNAFPRPGANGPDGWHVTLEKNLPVAAGLGGGSADAGALIRLICETYGWPDDWRERAAKLGADVPACVISQTCVGTGTGTDLTVVESDLTGMSVLLVNPRKPLSTGPVFKAWNGIDRGPLPKGSVREQAVAGRNDMEAGARTLVPEIAGVIGALKGTRPWLARMSGSGASCFAIYDGEDQRDAAAAEIAASHPEWWQMTGKLL</sequence>
<comment type="caution">
    <text evidence="13">The sequence shown here is derived from an EMBL/GenBank/DDBJ whole genome shotgun (WGS) entry which is preliminary data.</text>
</comment>
<feature type="binding site" evidence="10">
    <location>
        <begin position="97"/>
        <end position="107"/>
    </location>
    <ligand>
        <name>ATP</name>
        <dbReference type="ChEBI" id="CHEBI:30616"/>
    </ligand>
</feature>
<evidence type="ECO:0000256" key="3">
    <source>
        <dbReference type="ARBA" id="ARBA00017473"/>
    </source>
</evidence>
<accession>A0A916ZAV8</accession>
<comment type="pathway">
    <text evidence="10">Isoprenoid biosynthesis; isopentenyl diphosphate biosynthesis via DXP pathway; isopentenyl diphosphate from 1-deoxy-D-xylulose 5-phosphate: step 3/6.</text>
</comment>
<name>A0A916ZAV8_9SPHN</name>
<dbReference type="InterPro" id="IPR013750">
    <property type="entry name" value="GHMP_kinase_C_dom"/>
</dbReference>
<keyword evidence="4 10" id="KW-0808">Transferase</keyword>
<gene>
    <name evidence="10 13" type="primary">ispE</name>
    <name evidence="13" type="ORF">GCM10010990_37000</name>
</gene>
<dbReference type="EC" id="2.7.1.148" evidence="2 10"/>
<feature type="active site" evidence="10">
    <location>
        <position position="8"/>
    </location>
</feature>
<evidence type="ECO:0000256" key="1">
    <source>
        <dbReference type="ARBA" id="ARBA00009684"/>
    </source>
</evidence>
<evidence type="ECO:0000259" key="11">
    <source>
        <dbReference type="Pfam" id="PF00288"/>
    </source>
</evidence>
<dbReference type="InterPro" id="IPR020568">
    <property type="entry name" value="Ribosomal_Su5_D2-typ_SF"/>
</dbReference>
<dbReference type="Pfam" id="PF00288">
    <property type="entry name" value="GHMP_kinases_N"/>
    <property type="match status" value="1"/>
</dbReference>
<evidence type="ECO:0000313" key="14">
    <source>
        <dbReference type="Proteomes" id="UP000612349"/>
    </source>
</evidence>
<dbReference type="AlphaFoldDB" id="A0A916ZAV8"/>
<dbReference type="GO" id="GO:0016114">
    <property type="term" value="P:terpenoid biosynthetic process"/>
    <property type="evidence" value="ECO:0007669"/>
    <property type="project" value="InterPro"/>
</dbReference>
<dbReference type="Proteomes" id="UP000612349">
    <property type="component" value="Unassembled WGS sequence"/>
</dbReference>
<keyword evidence="7 10" id="KW-0067">ATP-binding</keyword>
<dbReference type="HAMAP" id="MF_00061">
    <property type="entry name" value="IspE"/>
    <property type="match status" value="1"/>
</dbReference>
<evidence type="ECO:0000256" key="4">
    <source>
        <dbReference type="ARBA" id="ARBA00022679"/>
    </source>
</evidence>
<proteinExistence type="inferred from homology"/>
<feature type="domain" description="GHMP kinase C-terminal" evidence="12">
    <location>
        <begin position="206"/>
        <end position="263"/>
    </location>
</feature>
<evidence type="ECO:0000256" key="8">
    <source>
        <dbReference type="ARBA" id="ARBA00023229"/>
    </source>
</evidence>
<dbReference type="SUPFAM" id="SSF55060">
    <property type="entry name" value="GHMP Kinase, C-terminal domain"/>
    <property type="match status" value="1"/>
</dbReference>
<feature type="domain" description="GHMP kinase N-terminal" evidence="11">
    <location>
        <begin position="72"/>
        <end position="142"/>
    </location>
</feature>
<evidence type="ECO:0000313" key="13">
    <source>
        <dbReference type="EMBL" id="GGD83502.1"/>
    </source>
</evidence>
<feature type="active site" evidence="10">
    <location>
        <position position="136"/>
    </location>
</feature>
<keyword evidence="6 10" id="KW-0418">Kinase</keyword>
<dbReference type="InterPro" id="IPR004424">
    <property type="entry name" value="IspE"/>
</dbReference>
<dbReference type="Gene3D" id="3.30.230.10">
    <property type="match status" value="1"/>
</dbReference>
<comment type="catalytic activity">
    <reaction evidence="10">
        <text>4-CDP-2-C-methyl-D-erythritol + ATP = 4-CDP-2-C-methyl-D-erythritol 2-phosphate + ADP + H(+)</text>
        <dbReference type="Rhea" id="RHEA:18437"/>
        <dbReference type="ChEBI" id="CHEBI:15378"/>
        <dbReference type="ChEBI" id="CHEBI:30616"/>
        <dbReference type="ChEBI" id="CHEBI:57823"/>
        <dbReference type="ChEBI" id="CHEBI:57919"/>
        <dbReference type="ChEBI" id="CHEBI:456216"/>
        <dbReference type="EC" id="2.7.1.148"/>
    </reaction>
</comment>
<evidence type="ECO:0000256" key="10">
    <source>
        <dbReference type="HAMAP-Rule" id="MF_00061"/>
    </source>
</evidence>
<dbReference type="OrthoDB" id="9809438at2"/>
<dbReference type="Gene3D" id="3.30.70.890">
    <property type="entry name" value="GHMP kinase, C-terminal domain"/>
    <property type="match status" value="1"/>
</dbReference>
<keyword evidence="8 10" id="KW-0414">Isoprene biosynthesis</keyword>
<evidence type="ECO:0000256" key="6">
    <source>
        <dbReference type="ARBA" id="ARBA00022777"/>
    </source>
</evidence>
<evidence type="ECO:0000256" key="7">
    <source>
        <dbReference type="ARBA" id="ARBA00022840"/>
    </source>
</evidence>
<dbReference type="PIRSF" id="PIRSF010376">
    <property type="entry name" value="IspE"/>
    <property type="match status" value="1"/>
</dbReference>
<keyword evidence="14" id="KW-1185">Reference proteome</keyword>
<dbReference type="PANTHER" id="PTHR43527:SF2">
    <property type="entry name" value="4-DIPHOSPHOCYTIDYL-2-C-METHYL-D-ERYTHRITOL KINASE, CHLOROPLASTIC"/>
    <property type="match status" value="1"/>
</dbReference>
<dbReference type="SUPFAM" id="SSF54211">
    <property type="entry name" value="Ribosomal protein S5 domain 2-like"/>
    <property type="match status" value="1"/>
</dbReference>
<dbReference type="InterPro" id="IPR014721">
    <property type="entry name" value="Ribsml_uS5_D2-typ_fold_subgr"/>
</dbReference>
<comment type="similarity">
    <text evidence="1 10">Belongs to the GHMP kinase family. IspE subfamily.</text>
</comment>
<evidence type="ECO:0000256" key="2">
    <source>
        <dbReference type="ARBA" id="ARBA00012052"/>
    </source>
</evidence>
<dbReference type="GO" id="GO:0050515">
    <property type="term" value="F:4-(cytidine 5'-diphospho)-2-C-methyl-D-erythritol kinase activity"/>
    <property type="evidence" value="ECO:0007669"/>
    <property type="project" value="UniProtKB-UniRule"/>
</dbReference>
<dbReference type="InterPro" id="IPR006204">
    <property type="entry name" value="GHMP_kinase_N_dom"/>
</dbReference>
<dbReference type="RefSeq" id="WP_066778051.1">
    <property type="nucleotide sequence ID" value="NZ_BMIP01000013.1"/>
</dbReference>
<comment type="function">
    <text evidence="10">Catalyzes the phosphorylation of the position 2 hydroxy group of 4-diphosphocytidyl-2C-methyl-D-erythritol.</text>
</comment>
<keyword evidence="5 10" id="KW-0547">Nucleotide-binding</keyword>
<dbReference type="Pfam" id="PF08544">
    <property type="entry name" value="GHMP_kinases_C"/>
    <property type="match status" value="1"/>
</dbReference>
<dbReference type="GO" id="GO:0005524">
    <property type="term" value="F:ATP binding"/>
    <property type="evidence" value="ECO:0007669"/>
    <property type="project" value="UniProtKB-UniRule"/>
</dbReference>
<evidence type="ECO:0000256" key="5">
    <source>
        <dbReference type="ARBA" id="ARBA00022741"/>
    </source>
</evidence>
<dbReference type="EMBL" id="BMIP01000013">
    <property type="protein sequence ID" value="GGD83502.1"/>
    <property type="molecule type" value="Genomic_DNA"/>
</dbReference>